<dbReference type="GO" id="GO:0097367">
    <property type="term" value="F:carbohydrate derivative binding"/>
    <property type="evidence" value="ECO:0007669"/>
    <property type="project" value="InterPro"/>
</dbReference>
<organism evidence="3 4">
    <name type="scientific">Paenibacillus contaminans</name>
    <dbReference type="NCBI Taxonomy" id="450362"/>
    <lineage>
        <taxon>Bacteria</taxon>
        <taxon>Bacillati</taxon>
        <taxon>Bacillota</taxon>
        <taxon>Bacilli</taxon>
        <taxon>Bacillales</taxon>
        <taxon>Paenibacillaceae</taxon>
        <taxon>Paenibacillus</taxon>
    </lineage>
</organism>
<keyword evidence="4" id="KW-1185">Reference proteome</keyword>
<sequence>MMRRPPFMSLTYSEIKQQYAALQQTYDYMLSKRSAISDFARAQSATSIAFVGCGSSYTLSESAAFSVRLRAGLSAIALAGGDLMLNPKRYRPLLENTLLVAPSRSGSTSEVVEAVRLIQEDKHVPVLALSCVTDSPLSKKADFALELPWAFDHSVCQTRTVTNLYVANLLIAAFLGNDEALITDIGKAISQGEAYMARVEQSIRETADFEWSHAVVLADGELQGLAAEGAIALTEIAKVQAHSHHLLDVRHGPMVTVGPDSLVIAVLTEDGAGHQRKLMQDIRGRGAKIIAFGDRAAGVPVEDVDLAVVTDTELDIAAQGIPFIFIPQIVALVSAARKGFNPDQPDGLTAWVKL</sequence>
<dbReference type="Gene3D" id="3.40.50.10490">
    <property type="entry name" value="Glucose-6-phosphate isomerase like protein, domain 1"/>
    <property type="match status" value="2"/>
</dbReference>
<feature type="domain" description="SIS" evidence="2">
    <location>
        <begin position="199"/>
        <end position="345"/>
    </location>
</feature>
<dbReference type="InterPro" id="IPR035466">
    <property type="entry name" value="GlmS/AgaS_SIS"/>
</dbReference>
<proteinExistence type="predicted"/>
<feature type="domain" description="SIS" evidence="2">
    <location>
        <begin position="35"/>
        <end position="180"/>
    </location>
</feature>
<dbReference type="SUPFAM" id="SSF53697">
    <property type="entry name" value="SIS domain"/>
    <property type="match status" value="1"/>
</dbReference>
<gene>
    <name evidence="3" type="ORF">DQG23_05290</name>
</gene>
<reference evidence="3 4" key="1">
    <citation type="journal article" date="2009" name="Int. J. Syst. Evol. Microbiol.">
        <title>Paenibacillus contaminans sp. nov., isolated from a contaminated laboratory plate.</title>
        <authorList>
            <person name="Chou J.H."/>
            <person name="Lee J.H."/>
            <person name="Lin M.C."/>
            <person name="Chang P.S."/>
            <person name="Arun A.B."/>
            <person name="Young C.C."/>
            <person name="Chen W.M."/>
        </authorList>
    </citation>
    <scope>NUCLEOTIDE SEQUENCE [LARGE SCALE GENOMIC DNA]</scope>
    <source>
        <strain evidence="3 4">CKOBP-6</strain>
    </source>
</reference>
<evidence type="ECO:0000313" key="4">
    <source>
        <dbReference type="Proteomes" id="UP000250369"/>
    </source>
</evidence>
<dbReference type="GO" id="GO:1901135">
    <property type="term" value="P:carbohydrate derivative metabolic process"/>
    <property type="evidence" value="ECO:0007669"/>
    <property type="project" value="InterPro"/>
</dbReference>
<evidence type="ECO:0000313" key="3">
    <source>
        <dbReference type="EMBL" id="RAV22360.1"/>
    </source>
</evidence>
<dbReference type="AlphaFoldDB" id="A0A329MS33"/>
<dbReference type="InterPro" id="IPR035490">
    <property type="entry name" value="GlmS/FrlB_SIS"/>
</dbReference>
<comment type="caution">
    <text evidence="3">The sequence shown here is derived from an EMBL/GenBank/DDBJ whole genome shotgun (WGS) entry which is preliminary data.</text>
</comment>
<dbReference type="EMBL" id="QMFB01000002">
    <property type="protein sequence ID" value="RAV22360.1"/>
    <property type="molecule type" value="Genomic_DNA"/>
</dbReference>
<dbReference type="Pfam" id="PF01380">
    <property type="entry name" value="SIS"/>
    <property type="match status" value="2"/>
</dbReference>
<dbReference type="CDD" id="cd05008">
    <property type="entry name" value="SIS_GlmS_GlmD_1"/>
    <property type="match status" value="1"/>
</dbReference>
<dbReference type="PANTHER" id="PTHR10937">
    <property type="entry name" value="GLUCOSAMINE--FRUCTOSE-6-PHOSPHATE AMINOTRANSFERASE, ISOMERIZING"/>
    <property type="match status" value="1"/>
</dbReference>
<keyword evidence="1" id="KW-0677">Repeat</keyword>
<dbReference type="PANTHER" id="PTHR10937:SF4">
    <property type="entry name" value="GLUCOSAMINE-6-PHOSPHATE DEAMINASE"/>
    <property type="match status" value="1"/>
</dbReference>
<protein>
    <recommendedName>
        <fullName evidence="2">SIS domain-containing protein</fullName>
    </recommendedName>
</protein>
<dbReference type="InterPro" id="IPR001347">
    <property type="entry name" value="SIS_dom"/>
</dbReference>
<dbReference type="Proteomes" id="UP000250369">
    <property type="component" value="Unassembled WGS sequence"/>
</dbReference>
<dbReference type="PROSITE" id="PS51464">
    <property type="entry name" value="SIS"/>
    <property type="match status" value="2"/>
</dbReference>
<name>A0A329MS33_9BACL</name>
<dbReference type="InterPro" id="IPR046348">
    <property type="entry name" value="SIS_dom_sf"/>
</dbReference>
<accession>A0A329MS33</accession>
<evidence type="ECO:0000259" key="2">
    <source>
        <dbReference type="PROSITE" id="PS51464"/>
    </source>
</evidence>
<dbReference type="CDD" id="cd05009">
    <property type="entry name" value="SIS_GlmS_GlmD_2"/>
    <property type="match status" value="1"/>
</dbReference>
<evidence type="ECO:0000256" key="1">
    <source>
        <dbReference type="ARBA" id="ARBA00022737"/>
    </source>
</evidence>